<name>A0A5C3N264_9AGAM</name>
<dbReference type="EMBL" id="ML213510">
    <property type="protein sequence ID" value="TFK51734.1"/>
    <property type="molecule type" value="Genomic_DNA"/>
</dbReference>
<gene>
    <name evidence="1" type="ORF">OE88DRAFT_1658324</name>
</gene>
<evidence type="ECO:0000313" key="2">
    <source>
        <dbReference type="Proteomes" id="UP000305948"/>
    </source>
</evidence>
<accession>A0A5C3N264</accession>
<evidence type="ECO:0000313" key="1">
    <source>
        <dbReference type="EMBL" id="TFK51734.1"/>
    </source>
</evidence>
<reference evidence="1 2" key="1">
    <citation type="journal article" date="2019" name="Nat. Ecol. Evol.">
        <title>Megaphylogeny resolves global patterns of mushroom evolution.</title>
        <authorList>
            <person name="Varga T."/>
            <person name="Krizsan K."/>
            <person name="Foldi C."/>
            <person name="Dima B."/>
            <person name="Sanchez-Garcia M."/>
            <person name="Sanchez-Ramirez S."/>
            <person name="Szollosi G.J."/>
            <person name="Szarkandi J.G."/>
            <person name="Papp V."/>
            <person name="Albert L."/>
            <person name="Andreopoulos W."/>
            <person name="Angelini C."/>
            <person name="Antonin V."/>
            <person name="Barry K.W."/>
            <person name="Bougher N.L."/>
            <person name="Buchanan P."/>
            <person name="Buyck B."/>
            <person name="Bense V."/>
            <person name="Catcheside P."/>
            <person name="Chovatia M."/>
            <person name="Cooper J."/>
            <person name="Damon W."/>
            <person name="Desjardin D."/>
            <person name="Finy P."/>
            <person name="Geml J."/>
            <person name="Haridas S."/>
            <person name="Hughes K."/>
            <person name="Justo A."/>
            <person name="Karasinski D."/>
            <person name="Kautmanova I."/>
            <person name="Kiss B."/>
            <person name="Kocsube S."/>
            <person name="Kotiranta H."/>
            <person name="LaButti K.M."/>
            <person name="Lechner B.E."/>
            <person name="Liimatainen K."/>
            <person name="Lipzen A."/>
            <person name="Lukacs Z."/>
            <person name="Mihaltcheva S."/>
            <person name="Morgado L.N."/>
            <person name="Niskanen T."/>
            <person name="Noordeloos M.E."/>
            <person name="Ohm R.A."/>
            <person name="Ortiz-Santana B."/>
            <person name="Ovrebo C."/>
            <person name="Racz N."/>
            <person name="Riley R."/>
            <person name="Savchenko A."/>
            <person name="Shiryaev A."/>
            <person name="Soop K."/>
            <person name="Spirin V."/>
            <person name="Szebenyi C."/>
            <person name="Tomsovsky M."/>
            <person name="Tulloss R.E."/>
            <person name="Uehling J."/>
            <person name="Grigoriev I.V."/>
            <person name="Vagvolgyi C."/>
            <person name="Papp T."/>
            <person name="Martin F.M."/>
            <person name="Miettinen O."/>
            <person name="Hibbett D.S."/>
            <person name="Nagy L.G."/>
        </authorList>
    </citation>
    <scope>NUCLEOTIDE SEQUENCE [LARGE SCALE GENOMIC DNA]</scope>
    <source>
        <strain evidence="1 2">OMC1185</strain>
    </source>
</reference>
<proteinExistence type="predicted"/>
<keyword evidence="2" id="KW-1185">Reference proteome</keyword>
<dbReference type="AlphaFoldDB" id="A0A5C3N264"/>
<organism evidence="1 2">
    <name type="scientific">Heliocybe sulcata</name>
    <dbReference type="NCBI Taxonomy" id="5364"/>
    <lineage>
        <taxon>Eukaryota</taxon>
        <taxon>Fungi</taxon>
        <taxon>Dikarya</taxon>
        <taxon>Basidiomycota</taxon>
        <taxon>Agaricomycotina</taxon>
        <taxon>Agaricomycetes</taxon>
        <taxon>Gloeophyllales</taxon>
        <taxon>Gloeophyllaceae</taxon>
        <taxon>Heliocybe</taxon>
    </lineage>
</organism>
<protein>
    <submittedName>
        <fullName evidence="1">Uncharacterized protein</fullName>
    </submittedName>
</protein>
<dbReference type="Proteomes" id="UP000305948">
    <property type="component" value="Unassembled WGS sequence"/>
</dbReference>
<sequence length="109" mass="12263">MVCNAAETLWRRNEAILTRRKEDAPSHGELHSTQPLFLLLTAAAPHFGIDETKETDNDGSCILWTVYGIFYGAEPLFPALVALLIEPCFSEAARRLLLENRQPDTHRLS</sequence>